<name>A0A024Q8U6_9BACI</name>
<gene>
    <name evidence="1" type="ORF">BN990_00907</name>
</gene>
<protein>
    <submittedName>
        <fullName evidence="1">Uncharacterized protein</fullName>
    </submittedName>
</protein>
<reference evidence="1 2" key="1">
    <citation type="submission" date="2014-03" db="EMBL/GenBank/DDBJ databases">
        <authorList>
            <person name="Urmite Genomes U."/>
        </authorList>
    </citation>
    <scope>NUCLEOTIDE SEQUENCE [LARGE SCALE GENOMIC DNA]</scope>
    <source>
        <strain evidence="1 2">Vm-5</strain>
    </source>
</reference>
<keyword evidence="2" id="KW-1185">Reference proteome</keyword>
<reference evidence="2" key="2">
    <citation type="submission" date="2014-05" db="EMBL/GenBank/DDBJ databases">
        <title>Draft genome sequence of Virgibacillus massiliensis Vm-5.</title>
        <authorList>
            <person name="Khelaifia S."/>
            <person name="Croce O."/>
            <person name="Lagier J.C."/>
            <person name="Raoult D."/>
        </authorList>
    </citation>
    <scope>NUCLEOTIDE SEQUENCE [LARGE SCALE GENOMIC DNA]</scope>
    <source>
        <strain evidence="2">Vm-5</strain>
    </source>
</reference>
<proteinExistence type="predicted"/>
<comment type="caution">
    <text evidence="1">The sequence shown here is derived from an EMBL/GenBank/DDBJ whole genome shotgun (WGS) entry which is preliminary data.</text>
</comment>
<evidence type="ECO:0000313" key="1">
    <source>
        <dbReference type="EMBL" id="CDQ38635.1"/>
    </source>
</evidence>
<dbReference type="RefSeq" id="WP_038242636.1">
    <property type="nucleotide sequence ID" value="NZ_BNER01000001.1"/>
</dbReference>
<dbReference type="EMBL" id="CCDP010000001">
    <property type="protein sequence ID" value="CDQ38635.1"/>
    <property type="molecule type" value="Genomic_DNA"/>
</dbReference>
<dbReference type="Proteomes" id="UP000028875">
    <property type="component" value="Unassembled WGS sequence"/>
</dbReference>
<organism evidence="1 2">
    <name type="scientific">Virgibacillus massiliensis</name>
    <dbReference type="NCBI Taxonomy" id="1462526"/>
    <lineage>
        <taxon>Bacteria</taxon>
        <taxon>Bacillati</taxon>
        <taxon>Bacillota</taxon>
        <taxon>Bacilli</taxon>
        <taxon>Bacillales</taxon>
        <taxon>Bacillaceae</taxon>
        <taxon>Virgibacillus</taxon>
    </lineage>
</organism>
<sequence>MNDYLDKLFLRRILNEFSEKDRLIYRMVIKMEDKLTESILTAEQYMIQVKKYSLHEEIAKHFNMPLFELLEVMKELEGKIHKKLKEMHAKVLWVDYTEIISRMDKDSRNKKWFYVTIPSN</sequence>
<accession>A0A024Q8U6</accession>
<dbReference type="AlphaFoldDB" id="A0A024Q8U6"/>
<dbReference type="OrthoDB" id="2720271at2"/>
<dbReference type="eggNOG" id="ENOG5033D59">
    <property type="taxonomic scope" value="Bacteria"/>
</dbReference>
<evidence type="ECO:0000313" key="2">
    <source>
        <dbReference type="Proteomes" id="UP000028875"/>
    </source>
</evidence>